<sequence length="75" mass="8581">MFKKPLCMIPPGSGEQPAPYVPLIPDMGSHIAYVRIEDSRRGVQEVQRHKVEPSSRRADVDMELCSSQRDDRSWI</sequence>
<keyword evidence="3" id="KW-1185">Reference proteome</keyword>
<gene>
    <name evidence="2" type="ORF">SZ63_01850</name>
</gene>
<proteinExistence type="predicted"/>
<feature type="compositionally biased region" description="Basic and acidic residues" evidence="1">
    <location>
        <begin position="44"/>
        <end position="60"/>
    </location>
</feature>
<dbReference type="EMBL" id="JXOJ01000001">
    <property type="protein sequence ID" value="KLK89205.1"/>
    <property type="molecule type" value="Genomic_DNA"/>
</dbReference>
<accession>A0A0H1R1V7</accession>
<evidence type="ECO:0000313" key="2">
    <source>
        <dbReference type="EMBL" id="KLK89205.1"/>
    </source>
</evidence>
<feature type="region of interest" description="Disordered" evidence="1">
    <location>
        <begin position="44"/>
        <end position="75"/>
    </location>
</feature>
<evidence type="ECO:0000313" key="3">
    <source>
        <dbReference type="Proteomes" id="UP000035301"/>
    </source>
</evidence>
<dbReference type="Proteomes" id="UP000035301">
    <property type="component" value="Unassembled WGS sequence"/>
</dbReference>
<dbReference type="AlphaFoldDB" id="A0A0H1R1V7"/>
<comment type="caution">
    <text evidence="2">The sequence shown here is derived from an EMBL/GenBank/DDBJ whole genome shotgun (WGS) entry which is preliminary data.</text>
</comment>
<organism evidence="2 3">
    <name type="scientific">Methanoculleus sediminis</name>
    <dbReference type="NCBI Taxonomy" id="1550566"/>
    <lineage>
        <taxon>Archaea</taxon>
        <taxon>Methanobacteriati</taxon>
        <taxon>Methanobacteriota</taxon>
        <taxon>Stenosarchaea group</taxon>
        <taxon>Methanomicrobia</taxon>
        <taxon>Methanomicrobiales</taxon>
        <taxon>Methanomicrobiaceae</taxon>
        <taxon>Methanoculleus</taxon>
    </lineage>
</organism>
<dbReference type="PATRIC" id="fig|1550566.3.peg.390"/>
<protein>
    <submittedName>
        <fullName evidence="2">Uncharacterized protein</fullName>
    </submittedName>
</protein>
<evidence type="ECO:0000256" key="1">
    <source>
        <dbReference type="SAM" id="MobiDB-lite"/>
    </source>
</evidence>
<reference evidence="2 3" key="1">
    <citation type="journal article" date="2015" name="Int. J. Syst. Evol. Microbiol.">
        <title>Methanoculleus sediminis sp. nov., a methanogen from sediments near a submarine mud volcano.</title>
        <authorList>
            <person name="Chen S.C."/>
            <person name="Chen M.F."/>
            <person name="Lai M.C."/>
            <person name="Weng C.Y."/>
            <person name="Wu S.Y."/>
            <person name="Lin S."/>
            <person name="Yang T.F."/>
            <person name="Chen P.C."/>
        </authorList>
    </citation>
    <scope>NUCLEOTIDE SEQUENCE [LARGE SCALE GENOMIC DNA]</scope>
    <source>
        <strain evidence="2 3">S3Fa</strain>
    </source>
</reference>
<name>A0A0H1R1V7_9EURY</name>